<dbReference type="Proteomes" id="UP001187734">
    <property type="component" value="Unassembled WGS sequence"/>
</dbReference>
<evidence type="ECO:0000256" key="1">
    <source>
        <dbReference type="SAM" id="MobiDB-lite"/>
    </source>
</evidence>
<evidence type="ECO:0000313" key="2">
    <source>
        <dbReference type="EMBL" id="SPJ78206.1"/>
    </source>
</evidence>
<evidence type="ECO:0000313" key="3">
    <source>
        <dbReference type="Proteomes" id="UP001187734"/>
    </source>
</evidence>
<accession>A0AAE8M9J5</accession>
<proteinExistence type="predicted"/>
<organism evidence="2 3">
    <name type="scientific">Fusarium torulosum</name>
    <dbReference type="NCBI Taxonomy" id="33205"/>
    <lineage>
        <taxon>Eukaryota</taxon>
        <taxon>Fungi</taxon>
        <taxon>Dikarya</taxon>
        <taxon>Ascomycota</taxon>
        <taxon>Pezizomycotina</taxon>
        <taxon>Sordariomycetes</taxon>
        <taxon>Hypocreomycetidae</taxon>
        <taxon>Hypocreales</taxon>
        <taxon>Nectriaceae</taxon>
        <taxon>Fusarium</taxon>
    </lineage>
</organism>
<comment type="caution">
    <text evidence="2">The sequence shown here is derived from an EMBL/GenBank/DDBJ whole genome shotgun (WGS) entry which is preliminary data.</text>
</comment>
<keyword evidence="3" id="KW-1185">Reference proteome</keyword>
<dbReference type="AlphaFoldDB" id="A0AAE8M9J5"/>
<protein>
    <submittedName>
        <fullName evidence="2">Uncharacterized protein</fullName>
    </submittedName>
</protein>
<reference evidence="2" key="1">
    <citation type="submission" date="2018-03" db="EMBL/GenBank/DDBJ databases">
        <authorList>
            <person name="Guldener U."/>
        </authorList>
    </citation>
    <scope>NUCLEOTIDE SEQUENCE</scope>
</reference>
<name>A0AAE8M9J5_9HYPO</name>
<sequence>MPLAMDALQKPAYTQMALGQPKKRKARSISSSQVQKSKKRYFQQDRGAISEHMMYWPIPRTVTPQDVDYIEELAATEEYDHPHDRIDNWLEEVYPTEI</sequence>
<feature type="region of interest" description="Disordered" evidence="1">
    <location>
        <begin position="17"/>
        <end position="42"/>
    </location>
</feature>
<gene>
    <name evidence="2" type="ORF">FTOL_06595</name>
</gene>
<dbReference type="EMBL" id="ONZP01000222">
    <property type="protein sequence ID" value="SPJ78206.1"/>
    <property type="molecule type" value="Genomic_DNA"/>
</dbReference>